<evidence type="ECO:0000256" key="1">
    <source>
        <dbReference type="SAM" id="MobiDB-lite"/>
    </source>
</evidence>
<dbReference type="EMBL" id="JARK01001527">
    <property type="protein sequence ID" value="EYB92714.1"/>
    <property type="molecule type" value="Genomic_DNA"/>
</dbReference>
<dbReference type="Proteomes" id="UP000024635">
    <property type="component" value="Unassembled WGS sequence"/>
</dbReference>
<organism evidence="2 3">
    <name type="scientific">Ancylostoma ceylanicum</name>
    <dbReference type="NCBI Taxonomy" id="53326"/>
    <lineage>
        <taxon>Eukaryota</taxon>
        <taxon>Metazoa</taxon>
        <taxon>Ecdysozoa</taxon>
        <taxon>Nematoda</taxon>
        <taxon>Chromadorea</taxon>
        <taxon>Rhabditida</taxon>
        <taxon>Rhabditina</taxon>
        <taxon>Rhabditomorpha</taxon>
        <taxon>Strongyloidea</taxon>
        <taxon>Ancylostomatidae</taxon>
        <taxon>Ancylostomatinae</taxon>
        <taxon>Ancylostoma</taxon>
    </lineage>
</organism>
<dbReference type="AlphaFoldDB" id="A0A016SQW4"/>
<feature type="region of interest" description="Disordered" evidence="1">
    <location>
        <begin position="14"/>
        <end position="48"/>
    </location>
</feature>
<reference evidence="3" key="1">
    <citation type="journal article" date="2015" name="Nat. Genet.">
        <title>The genome and transcriptome of the zoonotic hookworm Ancylostoma ceylanicum identify infection-specific gene families.</title>
        <authorList>
            <person name="Schwarz E.M."/>
            <person name="Hu Y."/>
            <person name="Antoshechkin I."/>
            <person name="Miller M.M."/>
            <person name="Sternberg P.W."/>
            <person name="Aroian R.V."/>
        </authorList>
    </citation>
    <scope>NUCLEOTIDE SEQUENCE</scope>
    <source>
        <strain evidence="3">HY135</strain>
    </source>
</reference>
<protein>
    <submittedName>
        <fullName evidence="2">Uncharacterized protein</fullName>
    </submittedName>
</protein>
<evidence type="ECO:0000313" key="2">
    <source>
        <dbReference type="EMBL" id="EYB92714.1"/>
    </source>
</evidence>
<evidence type="ECO:0000313" key="3">
    <source>
        <dbReference type="Proteomes" id="UP000024635"/>
    </source>
</evidence>
<comment type="caution">
    <text evidence="2">The sequence shown here is derived from an EMBL/GenBank/DDBJ whole genome shotgun (WGS) entry which is preliminary data.</text>
</comment>
<accession>A0A016SQW4</accession>
<gene>
    <name evidence="2" type="primary">Acey_s0191.g1330</name>
    <name evidence="2" type="ORF">Y032_0191g1330</name>
</gene>
<proteinExistence type="predicted"/>
<keyword evidence="3" id="KW-1185">Reference proteome</keyword>
<dbReference type="OrthoDB" id="5864190at2759"/>
<sequence>MAIIALRGEEISASHMRAPSTAAEGDDLLSRSAGRSSHSPPPVDEMVPVDPCADLPMVTLSISESSSSFRFEPNVSYRLRLDGVDMETAKSIAWKVGGDVVPAYEPTKRCQEQGVAVHANGADLIIIEGNATQVVGHVIEAFTGKHRFKIHFLVDV</sequence>
<name>A0A016SQW4_9BILA</name>